<dbReference type="InterPro" id="IPR018584">
    <property type="entry name" value="GT87"/>
</dbReference>
<feature type="transmembrane region" description="Helical" evidence="9">
    <location>
        <begin position="409"/>
        <end position="429"/>
    </location>
</feature>
<evidence type="ECO:0000256" key="5">
    <source>
        <dbReference type="ARBA" id="ARBA00022989"/>
    </source>
</evidence>
<evidence type="ECO:0000256" key="8">
    <source>
        <dbReference type="SAM" id="MobiDB-lite"/>
    </source>
</evidence>
<dbReference type="EMBL" id="JAKFHA010000030">
    <property type="protein sequence ID" value="MCF2532184.1"/>
    <property type="molecule type" value="Genomic_DNA"/>
</dbReference>
<comment type="caution">
    <text evidence="10">The sequence shown here is derived from an EMBL/GenBank/DDBJ whole genome shotgun (WGS) entry which is preliminary data.</text>
</comment>
<feature type="transmembrane region" description="Helical" evidence="9">
    <location>
        <begin position="41"/>
        <end position="61"/>
    </location>
</feature>
<evidence type="ECO:0000313" key="10">
    <source>
        <dbReference type="EMBL" id="MCF2532184.1"/>
    </source>
</evidence>
<feature type="region of interest" description="Disordered" evidence="8">
    <location>
        <begin position="1"/>
        <end position="24"/>
    </location>
</feature>
<feature type="compositionally biased region" description="Low complexity" evidence="8">
    <location>
        <begin position="489"/>
        <end position="500"/>
    </location>
</feature>
<evidence type="ECO:0000256" key="2">
    <source>
        <dbReference type="ARBA" id="ARBA00022475"/>
    </source>
</evidence>
<feature type="transmembrane region" description="Helical" evidence="9">
    <location>
        <begin position="213"/>
        <end position="241"/>
    </location>
</feature>
<name>A0AA41U7R1_9ACTN</name>
<feature type="transmembrane region" description="Helical" evidence="9">
    <location>
        <begin position="377"/>
        <end position="397"/>
    </location>
</feature>
<reference evidence="10" key="1">
    <citation type="submission" date="2022-01" db="EMBL/GenBank/DDBJ databases">
        <title>Genome-Based Taxonomic Classification of the Phylum Actinobacteria.</title>
        <authorList>
            <person name="Gao Y."/>
        </authorList>
    </citation>
    <scope>NUCLEOTIDE SEQUENCE</scope>
    <source>
        <strain evidence="10">KLBMP 8922</strain>
    </source>
</reference>
<keyword evidence="11" id="KW-1185">Reference proteome</keyword>
<comment type="subcellular location">
    <subcellularLocation>
        <location evidence="1">Cell membrane</location>
        <topology evidence="1">Multi-pass membrane protein</topology>
    </subcellularLocation>
</comment>
<evidence type="ECO:0000256" key="3">
    <source>
        <dbReference type="ARBA" id="ARBA00022679"/>
    </source>
</evidence>
<feature type="transmembrane region" description="Helical" evidence="9">
    <location>
        <begin position="253"/>
        <end position="275"/>
    </location>
</feature>
<feature type="transmembrane region" description="Helical" evidence="9">
    <location>
        <begin position="177"/>
        <end position="207"/>
    </location>
</feature>
<evidence type="ECO:0000256" key="4">
    <source>
        <dbReference type="ARBA" id="ARBA00022692"/>
    </source>
</evidence>
<dbReference type="GO" id="GO:0016758">
    <property type="term" value="F:hexosyltransferase activity"/>
    <property type="evidence" value="ECO:0007669"/>
    <property type="project" value="InterPro"/>
</dbReference>
<proteinExistence type="inferred from homology"/>
<comment type="similarity">
    <text evidence="7">Belongs to the glycosyltransferase 87 family.</text>
</comment>
<dbReference type="PIRSF" id="PIRSF010361">
    <property type="entry name" value="UCP010361"/>
    <property type="match status" value="1"/>
</dbReference>
<feature type="transmembrane region" description="Helical" evidence="9">
    <location>
        <begin position="336"/>
        <end position="354"/>
    </location>
</feature>
<keyword evidence="3" id="KW-0808">Transferase</keyword>
<feature type="region of interest" description="Disordered" evidence="8">
    <location>
        <begin position="481"/>
        <end position="500"/>
    </location>
</feature>
<protein>
    <submittedName>
        <fullName evidence="10">Glycosyltransferase 87 family protein</fullName>
    </submittedName>
</protein>
<feature type="transmembrane region" description="Helical" evidence="9">
    <location>
        <begin position="143"/>
        <end position="165"/>
    </location>
</feature>
<accession>A0AA41U7R1</accession>
<dbReference type="Pfam" id="PF09594">
    <property type="entry name" value="GT87"/>
    <property type="match status" value="1"/>
</dbReference>
<keyword evidence="4 9" id="KW-0812">Transmembrane</keyword>
<dbReference type="InterPro" id="IPR016570">
    <property type="entry name" value="UCP010361"/>
</dbReference>
<feature type="transmembrane region" description="Helical" evidence="9">
    <location>
        <begin position="311"/>
        <end position="329"/>
    </location>
</feature>
<keyword evidence="6 9" id="KW-0472">Membrane</keyword>
<evidence type="ECO:0000313" key="11">
    <source>
        <dbReference type="Proteomes" id="UP001165378"/>
    </source>
</evidence>
<dbReference type="Proteomes" id="UP001165378">
    <property type="component" value="Unassembled WGS sequence"/>
</dbReference>
<gene>
    <name evidence="10" type="ORF">LZ495_33890</name>
</gene>
<sequence length="500" mass="54620">MPNPSSEPVLPSLDDPVVRTGSEVAGGPAGKRIRFAPNSSWWNATRVLILLACLTFALGLVQKKPCYDGAWFGESSQYTRGCYSDMPHLYQGRGFADGAVPYFDGTGDPGMPYLEYPVITGGVMYFAGVLAREFGTDLNDEKLWFVMINALIMMACAVVVVVAVARTSGRRPWDAAMVAAAPVLALNGIINWDLVAVAITAVAMMAWARRNVVLAGVLIGLATAAKLYPVLLLGPLFLLCLRSGRLADFAKAAGAAAAAWFAVNLPVMIGAWTGWKLFYTFSQDRGADFGSMWLIFQQRSGAMDIETLNSWVSGLLLVMAAGIAALALCARRRPRFAQLAFLIVAAFLFTNKVYSPQYVLWLLPLVVLARPRWRDVLIWQACEVVYFFGVWMYIESYATEGSKGLSQNAYHVVILIHLLGILYITALVVRDILMPEHDPVRRDGSDDPSGGVFDNAPDVFTLIPGQRAELRYERDYYPDNPYVSDADGESAASAAGTIHK</sequence>
<dbReference type="GO" id="GO:0005886">
    <property type="term" value="C:plasma membrane"/>
    <property type="evidence" value="ECO:0007669"/>
    <property type="project" value="UniProtKB-SubCell"/>
</dbReference>
<evidence type="ECO:0000256" key="1">
    <source>
        <dbReference type="ARBA" id="ARBA00004651"/>
    </source>
</evidence>
<evidence type="ECO:0000256" key="9">
    <source>
        <dbReference type="SAM" id="Phobius"/>
    </source>
</evidence>
<dbReference type="AlphaFoldDB" id="A0AA41U7R1"/>
<evidence type="ECO:0000256" key="7">
    <source>
        <dbReference type="ARBA" id="ARBA00024033"/>
    </source>
</evidence>
<keyword evidence="5 9" id="KW-1133">Transmembrane helix</keyword>
<evidence type="ECO:0000256" key="6">
    <source>
        <dbReference type="ARBA" id="ARBA00023136"/>
    </source>
</evidence>
<keyword evidence="2" id="KW-1003">Cell membrane</keyword>
<organism evidence="10 11">
    <name type="scientific">Yinghuangia soli</name>
    <dbReference type="NCBI Taxonomy" id="2908204"/>
    <lineage>
        <taxon>Bacteria</taxon>
        <taxon>Bacillati</taxon>
        <taxon>Actinomycetota</taxon>
        <taxon>Actinomycetes</taxon>
        <taxon>Kitasatosporales</taxon>
        <taxon>Streptomycetaceae</taxon>
        <taxon>Yinghuangia</taxon>
    </lineage>
</organism>